<keyword evidence="2" id="KW-1185">Reference proteome</keyword>
<name>A0ABY0AMI7_9ENTR</name>
<protein>
    <submittedName>
        <fullName evidence="1">Uncharacterized protein</fullName>
    </submittedName>
</protein>
<dbReference type="RefSeq" id="WP_032666483.1">
    <property type="nucleotide sequence ID" value="NZ_RXRX01000018.1"/>
</dbReference>
<gene>
    <name evidence="1" type="ORF">EKN94_20880</name>
</gene>
<reference evidence="1 2" key="1">
    <citation type="submission" date="2018-12" db="EMBL/GenBank/DDBJ databases">
        <title>The Batch Genome Submission of Enterobacter spp. strains.</title>
        <authorList>
            <person name="Wei L."/>
            <person name="Wu W."/>
            <person name="Lin J."/>
            <person name="Zhang X."/>
            <person name="Feng Y."/>
            <person name="Zong Z."/>
        </authorList>
    </citation>
    <scope>NUCLEOTIDE SEQUENCE [LARGE SCALE GENOMIC DNA]</scope>
    <source>
        <strain evidence="1 2">WCHEM090044</strain>
    </source>
</reference>
<sequence>MAGWWMPDGQLLILREMSAGAVLWRDAKGRFFIGTDEKNCTVSAKALLKKAYIMPSHLVVDGRESMRITPTGQNEMGYNRHRKI</sequence>
<comment type="caution">
    <text evidence="1">The sequence shown here is derived from an EMBL/GenBank/DDBJ whole genome shotgun (WGS) entry which is preliminary data.</text>
</comment>
<accession>A0ABY0AMI7</accession>
<organism evidence="1 2">
    <name type="scientific">Enterobacter quasimori</name>
    <dbReference type="NCBI Taxonomy" id="2838947"/>
    <lineage>
        <taxon>Bacteria</taxon>
        <taxon>Pseudomonadati</taxon>
        <taxon>Pseudomonadota</taxon>
        <taxon>Gammaproteobacteria</taxon>
        <taxon>Enterobacterales</taxon>
        <taxon>Enterobacteriaceae</taxon>
        <taxon>Enterobacter</taxon>
    </lineage>
</organism>
<evidence type="ECO:0000313" key="2">
    <source>
        <dbReference type="Proteomes" id="UP000278241"/>
    </source>
</evidence>
<proteinExistence type="predicted"/>
<evidence type="ECO:0000313" key="1">
    <source>
        <dbReference type="EMBL" id="RTN19031.1"/>
    </source>
</evidence>
<dbReference type="Proteomes" id="UP000278241">
    <property type="component" value="Unassembled WGS sequence"/>
</dbReference>
<dbReference type="EMBL" id="RXRX01000018">
    <property type="protein sequence ID" value="RTN19031.1"/>
    <property type="molecule type" value="Genomic_DNA"/>
</dbReference>